<proteinExistence type="predicted"/>
<dbReference type="STRING" id="1314800.A0A1B7MKJ5"/>
<name>A0A1B7MKJ5_9AGAM</name>
<evidence type="ECO:0008006" key="3">
    <source>
        <dbReference type="Google" id="ProtNLM"/>
    </source>
</evidence>
<evidence type="ECO:0000313" key="1">
    <source>
        <dbReference type="EMBL" id="OAX33099.1"/>
    </source>
</evidence>
<accession>A0A1B7MKJ5</accession>
<dbReference type="SUPFAM" id="SSF52047">
    <property type="entry name" value="RNI-like"/>
    <property type="match status" value="1"/>
</dbReference>
<keyword evidence="2" id="KW-1185">Reference proteome</keyword>
<gene>
    <name evidence="1" type="ORF">K503DRAFT_869765</name>
</gene>
<reference evidence="1 2" key="1">
    <citation type="submission" date="2016-06" db="EMBL/GenBank/DDBJ databases">
        <title>Comparative genomics of the ectomycorrhizal sister species Rhizopogon vinicolor and Rhizopogon vesiculosus (Basidiomycota: Boletales) reveals a divergence of the mating type B locus.</title>
        <authorList>
            <consortium name="DOE Joint Genome Institute"/>
            <person name="Mujic A.B."/>
            <person name="Kuo A."/>
            <person name="Tritt A."/>
            <person name="Lipzen A."/>
            <person name="Chen C."/>
            <person name="Johnson J."/>
            <person name="Sharma A."/>
            <person name="Barry K."/>
            <person name="Grigoriev I.V."/>
            <person name="Spatafora J.W."/>
        </authorList>
    </citation>
    <scope>NUCLEOTIDE SEQUENCE [LARGE SCALE GENOMIC DNA]</scope>
    <source>
        <strain evidence="1 2">AM-OR11-026</strain>
    </source>
</reference>
<evidence type="ECO:0000313" key="2">
    <source>
        <dbReference type="Proteomes" id="UP000092154"/>
    </source>
</evidence>
<dbReference type="Proteomes" id="UP000092154">
    <property type="component" value="Unassembled WGS sequence"/>
</dbReference>
<protein>
    <recommendedName>
        <fullName evidence="3">F-box domain-containing protein</fullName>
    </recommendedName>
</protein>
<sequence length="216" mass="24640">MYVDDLPWSEAEQLFYALSQCKACQTLEWILISARNSPGNPLTAIRHLFCFTQLRNLQLIVDFPTFHLNNDFLLEAMSSWPHMRHLAFRDPDLPHHPPATVTFRGLFAALRRCPHLYILALPINAVNIDVDPEVESFQHTSLRYLDVGDSDVADPEAVARIIFSMLPCVRNGINFNDFDEFGNFDDSGTSLWNKVDDFLDAFAARDRRIELGAPTT</sequence>
<dbReference type="OrthoDB" id="2691562at2759"/>
<dbReference type="AlphaFoldDB" id="A0A1B7MKJ5"/>
<organism evidence="1 2">
    <name type="scientific">Rhizopogon vinicolor AM-OR11-026</name>
    <dbReference type="NCBI Taxonomy" id="1314800"/>
    <lineage>
        <taxon>Eukaryota</taxon>
        <taxon>Fungi</taxon>
        <taxon>Dikarya</taxon>
        <taxon>Basidiomycota</taxon>
        <taxon>Agaricomycotina</taxon>
        <taxon>Agaricomycetes</taxon>
        <taxon>Agaricomycetidae</taxon>
        <taxon>Boletales</taxon>
        <taxon>Suillineae</taxon>
        <taxon>Rhizopogonaceae</taxon>
        <taxon>Rhizopogon</taxon>
    </lineage>
</organism>
<dbReference type="EMBL" id="KV448839">
    <property type="protein sequence ID" value="OAX33099.1"/>
    <property type="molecule type" value="Genomic_DNA"/>
</dbReference>
<dbReference type="InParanoid" id="A0A1B7MKJ5"/>